<feature type="region of interest" description="Disordered" evidence="1">
    <location>
        <begin position="94"/>
        <end position="168"/>
    </location>
</feature>
<dbReference type="AlphaFoldDB" id="A0A511MCF8"/>
<evidence type="ECO:0000313" key="3">
    <source>
        <dbReference type="Proteomes" id="UP000321424"/>
    </source>
</evidence>
<comment type="caution">
    <text evidence="2">The sequence shown here is derived from an EMBL/GenBank/DDBJ whole genome shotgun (WGS) entry which is preliminary data.</text>
</comment>
<proteinExistence type="predicted"/>
<dbReference type="Proteomes" id="UP000321424">
    <property type="component" value="Unassembled WGS sequence"/>
</dbReference>
<sequence>MVSASAARELTDRICAGVEAVWELVMRAFTTRAWTALGYSSWDEYCASEFDTTRLRLPREQRREVVASMHEIGMSTRAIASAIGSSTRTVGADLGQVSSKNTPGATVTGLDGKSYPAVVTPPAHRDAPDPPGPEIASFPTLLSSDSGSSEPETDASSPPRPRRTPLPDSFWAAVRELRKSVERLQRLSGDDRFASYAEQLAKPHHSDLIRARDTVQTVIDLLPQPDTEGTP</sequence>
<feature type="compositionally biased region" description="Polar residues" evidence="1">
    <location>
        <begin position="96"/>
        <end position="105"/>
    </location>
</feature>
<protein>
    <submittedName>
        <fullName evidence="2">Uncharacterized protein</fullName>
    </submittedName>
</protein>
<gene>
    <name evidence="2" type="ORF">NN4_26900</name>
</gene>
<keyword evidence="3" id="KW-1185">Reference proteome</keyword>
<accession>A0A511MCF8</accession>
<name>A0A511MCF8_9NOCA</name>
<feature type="compositionally biased region" description="Polar residues" evidence="1">
    <location>
        <begin position="140"/>
        <end position="156"/>
    </location>
</feature>
<organism evidence="2 3">
    <name type="scientific">Nocardia ninae NBRC 108245</name>
    <dbReference type="NCBI Taxonomy" id="1210091"/>
    <lineage>
        <taxon>Bacteria</taxon>
        <taxon>Bacillati</taxon>
        <taxon>Actinomycetota</taxon>
        <taxon>Actinomycetes</taxon>
        <taxon>Mycobacteriales</taxon>
        <taxon>Nocardiaceae</taxon>
        <taxon>Nocardia</taxon>
    </lineage>
</organism>
<evidence type="ECO:0000256" key="1">
    <source>
        <dbReference type="SAM" id="MobiDB-lite"/>
    </source>
</evidence>
<reference evidence="2 3" key="1">
    <citation type="submission" date="2019-07" db="EMBL/GenBank/DDBJ databases">
        <title>Whole genome shotgun sequence of Nocardia ninae NBRC 108245.</title>
        <authorList>
            <person name="Hosoyama A."/>
            <person name="Uohara A."/>
            <person name="Ohji S."/>
            <person name="Ichikawa N."/>
        </authorList>
    </citation>
    <scope>NUCLEOTIDE SEQUENCE [LARGE SCALE GENOMIC DNA]</scope>
    <source>
        <strain evidence="2 3">NBRC 108245</strain>
    </source>
</reference>
<dbReference type="EMBL" id="BJXA01000014">
    <property type="protein sequence ID" value="GEM38171.1"/>
    <property type="molecule type" value="Genomic_DNA"/>
</dbReference>
<evidence type="ECO:0000313" key="2">
    <source>
        <dbReference type="EMBL" id="GEM38171.1"/>
    </source>
</evidence>